<accession>A0AAV7STG0</accession>
<evidence type="ECO:0008006" key="3">
    <source>
        <dbReference type="Google" id="ProtNLM"/>
    </source>
</evidence>
<proteinExistence type="predicted"/>
<sequence>MLCTQNLASVIIDTDYLGRSHSDHNPLLMQLSWDSSPPAVPPWRLRPELLEDAAFRASLSAAIPEYFEHNDGMDLSGVLEWDAFKVFIRGHCLGTQCDLRRSIERDLARVERDMLRPEREVAGSLAEESMLSAARAEHL</sequence>
<keyword evidence="2" id="KW-1185">Reference proteome</keyword>
<dbReference type="AlphaFoldDB" id="A0AAV7STG0"/>
<reference evidence="1" key="1">
    <citation type="journal article" date="2022" name="bioRxiv">
        <title>Sequencing and chromosome-scale assembly of the giantPleurodeles waltlgenome.</title>
        <authorList>
            <person name="Brown T."/>
            <person name="Elewa A."/>
            <person name="Iarovenko S."/>
            <person name="Subramanian E."/>
            <person name="Araus A.J."/>
            <person name="Petzold A."/>
            <person name="Susuki M."/>
            <person name="Suzuki K.-i.T."/>
            <person name="Hayashi T."/>
            <person name="Toyoda A."/>
            <person name="Oliveira C."/>
            <person name="Osipova E."/>
            <person name="Leigh N.D."/>
            <person name="Simon A."/>
            <person name="Yun M.H."/>
        </authorList>
    </citation>
    <scope>NUCLEOTIDE SEQUENCE</scope>
    <source>
        <strain evidence="1">20211129_DDA</strain>
        <tissue evidence="1">Liver</tissue>
    </source>
</reference>
<dbReference type="EMBL" id="JANPWB010000008">
    <property type="protein sequence ID" value="KAJ1167388.1"/>
    <property type="molecule type" value="Genomic_DNA"/>
</dbReference>
<comment type="caution">
    <text evidence="1">The sequence shown here is derived from an EMBL/GenBank/DDBJ whole genome shotgun (WGS) entry which is preliminary data.</text>
</comment>
<name>A0AAV7STG0_PLEWA</name>
<organism evidence="1 2">
    <name type="scientific">Pleurodeles waltl</name>
    <name type="common">Iberian ribbed newt</name>
    <dbReference type="NCBI Taxonomy" id="8319"/>
    <lineage>
        <taxon>Eukaryota</taxon>
        <taxon>Metazoa</taxon>
        <taxon>Chordata</taxon>
        <taxon>Craniata</taxon>
        <taxon>Vertebrata</taxon>
        <taxon>Euteleostomi</taxon>
        <taxon>Amphibia</taxon>
        <taxon>Batrachia</taxon>
        <taxon>Caudata</taxon>
        <taxon>Salamandroidea</taxon>
        <taxon>Salamandridae</taxon>
        <taxon>Pleurodelinae</taxon>
        <taxon>Pleurodeles</taxon>
    </lineage>
</organism>
<evidence type="ECO:0000313" key="2">
    <source>
        <dbReference type="Proteomes" id="UP001066276"/>
    </source>
</evidence>
<evidence type="ECO:0000313" key="1">
    <source>
        <dbReference type="EMBL" id="KAJ1167388.1"/>
    </source>
</evidence>
<dbReference type="Proteomes" id="UP001066276">
    <property type="component" value="Chromosome 4_2"/>
</dbReference>
<gene>
    <name evidence="1" type="ORF">NDU88_007780</name>
</gene>
<protein>
    <recommendedName>
        <fullName evidence="3">Endonuclease/exonuclease/phosphatase domain-containing protein</fullName>
    </recommendedName>
</protein>